<name>A0AAN0K1A6_AMPQE</name>
<reference evidence="3" key="1">
    <citation type="journal article" date="2010" name="Nature">
        <title>The Amphimedon queenslandica genome and the evolution of animal complexity.</title>
        <authorList>
            <person name="Srivastava M."/>
            <person name="Simakov O."/>
            <person name="Chapman J."/>
            <person name="Fahey B."/>
            <person name="Gauthier M.E."/>
            <person name="Mitros T."/>
            <person name="Richards G.S."/>
            <person name="Conaco C."/>
            <person name="Dacre M."/>
            <person name="Hellsten U."/>
            <person name="Larroux C."/>
            <person name="Putnam N.H."/>
            <person name="Stanke M."/>
            <person name="Adamska M."/>
            <person name="Darling A."/>
            <person name="Degnan S.M."/>
            <person name="Oakley T.H."/>
            <person name="Plachetzki D.C."/>
            <person name="Zhai Y."/>
            <person name="Adamski M."/>
            <person name="Calcino A."/>
            <person name="Cummins S.F."/>
            <person name="Goodstein D.M."/>
            <person name="Harris C."/>
            <person name="Jackson D.J."/>
            <person name="Leys S.P."/>
            <person name="Shu S."/>
            <person name="Woodcroft B.J."/>
            <person name="Vervoort M."/>
            <person name="Kosik K.S."/>
            <person name="Manning G."/>
            <person name="Degnan B.M."/>
            <person name="Rokhsar D.S."/>
        </authorList>
    </citation>
    <scope>NUCLEOTIDE SEQUENCE [LARGE SCALE GENOMIC DNA]</scope>
</reference>
<organism evidence="2 3">
    <name type="scientific">Amphimedon queenslandica</name>
    <name type="common">Sponge</name>
    <dbReference type="NCBI Taxonomy" id="400682"/>
    <lineage>
        <taxon>Eukaryota</taxon>
        <taxon>Metazoa</taxon>
        <taxon>Porifera</taxon>
        <taxon>Demospongiae</taxon>
        <taxon>Heteroscleromorpha</taxon>
        <taxon>Haplosclerida</taxon>
        <taxon>Niphatidae</taxon>
        <taxon>Amphimedon</taxon>
    </lineage>
</organism>
<feature type="compositionally biased region" description="Pro residues" evidence="1">
    <location>
        <begin position="1"/>
        <end position="12"/>
    </location>
</feature>
<keyword evidence="3" id="KW-1185">Reference proteome</keyword>
<evidence type="ECO:0000313" key="3">
    <source>
        <dbReference type="Proteomes" id="UP000007879"/>
    </source>
</evidence>
<dbReference type="EnsemblMetazoa" id="XM_020007476.1">
    <property type="protein sequence ID" value="XP_019863035.1"/>
    <property type="gene ID" value="LOC109591862"/>
</dbReference>
<evidence type="ECO:0000313" key="2">
    <source>
        <dbReference type="EnsemblMetazoa" id="XP_019863035.1"/>
    </source>
</evidence>
<proteinExistence type="predicted"/>
<dbReference type="RefSeq" id="XP_019863035.1">
    <property type="nucleotide sequence ID" value="XM_020007476.1"/>
</dbReference>
<dbReference type="Proteomes" id="UP000007879">
    <property type="component" value="Unassembled WGS sequence"/>
</dbReference>
<accession>A0AAN0K1A6</accession>
<evidence type="ECO:0000256" key="1">
    <source>
        <dbReference type="SAM" id="MobiDB-lite"/>
    </source>
</evidence>
<protein>
    <submittedName>
        <fullName evidence="2">Uncharacterized protein</fullName>
    </submittedName>
</protein>
<reference evidence="2" key="2">
    <citation type="submission" date="2024-06" db="UniProtKB">
        <authorList>
            <consortium name="EnsemblMetazoa"/>
        </authorList>
    </citation>
    <scope>IDENTIFICATION</scope>
</reference>
<dbReference type="AlphaFoldDB" id="A0AAN0K1A6"/>
<dbReference type="KEGG" id="aqu:109591862"/>
<sequence>AADLPEIPPPPSYDDLDTTTDPVIEPSTEYNTVSSQAAPNECFYFEAEKVSQITETNTLCVLPPVEQPRDGYEDHSSRCFEYHPTPMVVFNSEGNYESTSLPVSAFVDQNNTNIAAVSTQVEEKTFLFHDSYDDWTKMSLENDEESGHSDVLIAPHIVVLVHEFDIGDIDVKKNENEPALVRMNDKIDDFDITAITIAYPLGTAFSMTSIATTKMKHFNKMLYIAATGGQPEFNFE</sequence>
<dbReference type="GeneID" id="109591862"/>
<feature type="region of interest" description="Disordered" evidence="1">
    <location>
        <begin position="1"/>
        <end position="25"/>
    </location>
</feature>